<feature type="transmembrane region" description="Helical" evidence="10">
    <location>
        <begin position="304"/>
        <end position="322"/>
    </location>
</feature>
<keyword evidence="8 10" id="KW-1133">Transmembrane helix</keyword>
<evidence type="ECO:0000256" key="2">
    <source>
        <dbReference type="ARBA" id="ARBA00004141"/>
    </source>
</evidence>
<keyword evidence="7" id="KW-0809">Transit peptide</keyword>
<dbReference type="GO" id="GO:0016020">
    <property type="term" value="C:membrane"/>
    <property type="evidence" value="ECO:0007669"/>
    <property type="project" value="UniProtKB-SubCell"/>
</dbReference>
<evidence type="ECO:0000256" key="7">
    <source>
        <dbReference type="ARBA" id="ARBA00022946"/>
    </source>
</evidence>
<dbReference type="PANTHER" id="PTHR31412:SF0">
    <property type="entry name" value="ZINC METALLOPROTEASE EGY1, CHLOROPLASTIC-RELATED"/>
    <property type="match status" value="1"/>
</dbReference>
<comment type="similarity">
    <text evidence="3">Belongs to the peptidase M50B family.</text>
</comment>
<dbReference type="KEGG" id="spir:CWM47_00235"/>
<feature type="transmembrane region" description="Helical" evidence="10">
    <location>
        <begin position="362"/>
        <end position="380"/>
    </location>
</feature>
<reference evidence="12 13" key="1">
    <citation type="submission" date="2017-11" db="EMBL/GenBank/DDBJ databases">
        <title>Taxonomic description and genome sequences of Spirosoma HA7 sp. nov., isolated from pollen microhabitat of Corylus avellana.</title>
        <authorList>
            <person name="Ambika Manirajan B."/>
            <person name="Suarez C."/>
            <person name="Ratering S."/>
            <person name="Geissler-Plaum R."/>
            <person name="Cardinale M."/>
            <person name="Sylvia S."/>
        </authorList>
    </citation>
    <scope>NUCLEOTIDE SEQUENCE [LARGE SCALE GENOMIC DNA]</scope>
    <source>
        <strain evidence="12 13">HA7</strain>
    </source>
</reference>
<feature type="transmembrane region" description="Helical" evidence="10">
    <location>
        <begin position="85"/>
        <end position="104"/>
    </location>
</feature>
<gene>
    <name evidence="12" type="ORF">CWM47_00235</name>
</gene>
<evidence type="ECO:0000256" key="10">
    <source>
        <dbReference type="SAM" id="Phobius"/>
    </source>
</evidence>
<evidence type="ECO:0000256" key="1">
    <source>
        <dbReference type="ARBA" id="ARBA00001947"/>
    </source>
</evidence>
<feature type="domain" description="Peptidase M50" evidence="11">
    <location>
        <begin position="55"/>
        <end position="243"/>
    </location>
</feature>
<dbReference type="Proteomes" id="UP000232883">
    <property type="component" value="Chromosome"/>
</dbReference>
<dbReference type="GO" id="GO:0008233">
    <property type="term" value="F:peptidase activity"/>
    <property type="evidence" value="ECO:0007669"/>
    <property type="project" value="UniProtKB-KW"/>
</dbReference>
<evidence type="ECO:0000256" key="5">
    <source>
        <dbReference type="ARBA" id="ARBA00022692"/>
    </source>
</evidence>
<evidence type="ECO:0000256" key="8">
    <source>
        <dbReference type="ARBA" id="ARBA00022989"/>
    </source>
</evidence>
<dbReference type="AlphaFoldDB" id="A0A2K8YRY4"/>
<feature type="transmembrane region" description="Helical" evidence="10">
    <location>
        <begin position="116"/>
        <end position="139"/>
    </location>
</feature>
<feature type="transmembrane region" description="Helical" evidence="10">
    <location>
        <begin position="328"/>
        <end position="346"/>
    </location>
</feature>
<sequence length="383" mass="43234">MNKSTRTYLLHGGLFLITLVTTTMAGAEWMFGRLFIPIDGMVTLGWDEFVAGFNFSVPFLAILTVHEFGHYFTARANHVRVTLPYYIPLWIGIGQSIGTLGAFIRIQDFINSRRKYFDIGIAGPLAGFALALVVLWYGFTHLPPPEFIFTIHPEYKKWGLDYGKHAYQHLPEGAAMGLGDNILFNFFKNHVADPARLPHAYEMIHYPYLLAGYLALFFTSLNLIPIGQLDGGHIMYALIGYKRFRLVSPVLFTLFAFYAGLGLFKPSDFAVQTDEAFFSALGKFGLYMGVLYLAFSRISENRMTSLIVTLSVVAAQLVLSWARPDIEGYQGFLAFAFVLGRFLGIYHPETELEEPLDSKRQVLGWIALIVFVLCFSPRPFMFS</sequence>
<dbReference type="GO" id="GO:0006508">
    <property type="term" value="P:proteolysis"/>
    <property type="evidence" value="ECO:0007669"/>
    <property type="project" value="UniProtKB-KW"/>
</dbReference>
<name>A0A2K8YRY4_9BACT</name>
<dbReference type="PANTHER" id="PTHR31412">
    <property type="entry name" value="ZINC METALLOPROTEASE EGY1"/>
    <property type="match status" value="1"/>
</dbReference>
<keyword evidence="13" id="KW-1185">Reference proteome</keyword>
<dbReference type="OrthoDB" id="921763at2"/>
<evidence type="ECO:0000256" key="6">
    <source>
        <dbReference type="ARBA" id="ARBA00022801"/>
    </source>
</evidence>
<keyword evidence="6" id="KW-0378">Hydrolase</keyword>
<dbReference type="EMBL" id="CP025096">
    <property type="protein sequence ID" value="AUD00382.1"/>
    <property type="molecule type" value="Genomic_DNA"/>
</dbReference>
<feature type="transmembrane region" description="Helical" evidence="10">
    <location>
        <begin position="206"/>
        <end position="225"/>
    </location>
</feature>
<keyword evidence="4 12" id="KW-0645">Protease</keyword>
<evidence type="ECO:0000256" key="9">
    <source>
        <dbReference type="ARBA" id="ARBA00023136"/>
    </source>
</evidence>
<evidence type="ECO:0000313" key="12">
    <source>
        <dbReference type="EMBL" id="AUD00382.1"/>
    </source>
</evidence>
<dbReference type="CDD" id="cd06160">
    <property type="entry name" value="S2P-M50_like_2"/>
    <property type="match status" value="1"/>
</dbReference>
<dbReference type="Pfam" id="PF02163">
    <property type="entry name" value="Peptidase_M50"/>
    <property type="match status" value="1"/>
</dbReference>
<proteinExistence type="inferred from homology"/>
<keyword evidence="9 10" id="KW-0472">Membrane</keyword>
<accession>A0A2K8YRY4</accession>
<evidence type="ECO:0000256" key="4">
    <source>
        <dbReference type="ARBA" id="ARBA00022670"/>
    </source>
</evidence>
<feature type="transmembrane region" description="Helical" evidence="10">
    <location>
        <begin position="276"/>
        <end position="295"/>
    </location>
</feature>
<evidence type="ECO:0000259" key="11">
    <source>
        <dbReference type="Pfam" id="PF02163"/>
    </source>
</evidence>
<keyword evidence="5 10" id="KW-0812">Transmembrane</keyword>
<feature type="transmembrane region" description="Helical" evidence="10">
    <location>
        <begin position="246"/>
        <end position="264"/>
    </location>
</feature>
<evidence type="ECO:0000313" key="13">
    <source>
        <dbReference type="Proteomes" id="UP000232883"/>
    </source>
</evidence>
<dbReference type="InterPro" id="IPR008915">
    <property type="entry name" value="Peptidase_M50"/>
</dbReference>
<comment type="cofactor">
    <cofactor evidence="1">
        <name>Zn(2+)</name>
        <dbReference type="ChEBI" id="CHEBI:29105"/>
    </cofactor>
</comment>
<comment type="subcellular location">
    <subcellularLocation>
        <location evidence="2">Membrane</location>
        <topology evidence="2">Multi-pass membrane protein</topology>
    </subcellularLocation>
</comment>
<protein>
    <submittedName>
        <fullName evidence="12">Site-2 protease family protein</fullName>
    </submittedName>
</protein>
<dbReference type="InterPro" id="IPR044838">
    <property type="entry name" value="EGY1-like"/>
</dbReference>
<evidence type="ECO:0000256" key="3">
    <source>
        <dbReference type="ARBA" id="ARBA00007931"/>
    </source>
</evidence>
<organism evidence="12 13">
    <name type="scientific">Spirosoma pollinicola</name>
    <dbReference type="NCBI Taxonomy" id="2057025"/>
    <lineage>
        <taxon>Bacteria</taxon>
        <taxon>Pseudomonadati</taxon>
        <taxon>Bacteroidota</taxon>
        <taxon>Cytophagia</taxon>
        <taxon>Cytophagales</taxon>
        <taxon>Cytophagaceae</taxon>
        <taxon>Spirosoma</taxon>
    </lineage>
</organism>
<dbReference type="RefSeq" id="WP_100985808.1">
    <property type="nucleotide sequence ID" value="NZ_CP025096.1"/>
</dbReference>